<name>A0A7J6VHC3_THATH</name>
<evidence type="ECO:0000313" key="2">
    <source>
        <dbReference type="EMBL" id="KAF5183692.1"/>
    </source>
</evidence>
<dbReference type="PANTHER" id="PTHR10668">
    <property type="entry name" value="PHYTOENE DEHYDROGENASE"/>
    <property type="match status" value="1"/>
</dbReference>
<accession>A0A7J6VHC3</accession>
<dbReference type="Proteomes" id="UP000554482">
    <property type="component" value="Unassembled WGS sequence"/>
</dbReference>
<comment type="caution">
    <text evidence="2">The sequence shown here is derived from an EMBL/GenBank/DDBJ whole genome shotgun (WGS) entry which is preliminary data.</text>
</comment>
<dbReference type="EMBL" id="JABWDY010033070">
    <property type="protein sequence ID" value="KAF5183692.1"/>
    <property type="molecule type" value="Genomic_DNA"/>
</dbReference>
<evidence type="ECO:0000256" key="1">
    <source>
        <dbReference type="ARBA" id="ARBA00006046"/>
    </source>
</evidence>
<evidence type="ECO:0000313" key="3">
    <source>
        <dbReference type="Proteomes" id="UP000554482"/>
    </source>
</evidence>
<gene>
    <name evidence="2" type="ORF">FRX31_026721</name>
</gene>
<comment type="similarity">
    <text evidence="1">Belongs to the carotenoid/retinoid oxidoreductase family.</text>
</comment>
<keyword evidence="3" id="KW-1185">Reference proteome</keyword>
<reference evidence="2 3" key="1">
    <citation type="submission" date="2020-06" db="EMBL/GenBank/DDBJ databases">
        <title>Transcriptomic and genomic resources for Thalictrum thalictroides and T. hernandezii: Facilitating candidate gene discovery in an emerging model plant lineage.</title>
        <authorList>
            <person name="Arias T."/>
            <person name="Riano-Pachon D.M."/>
            <person name="Di Stilio V.S."/>
        </authorList>
    </citation>
    <scope>NUCLEOTIDE SEQUENCE [LARGE SCALE GENOMIC DNA]</scope>
    <source>
        <strain evidence="3">cv. WT478/WT964</strain>
        <tissue evidence="2">Leaves</tissue>
    </source>
</reference>
<dbReference type="OrthoDB" id="7777654at2759"/>
<dbReference type="AlphaFoldDB" id="A0A7J6VHC3"/>
<organism evidence="2 3">
    <name type="scientific">Thalictrum thalictroides</name>
    <name type="common">Rue-anemone</name>
    <name type="synonym">Anemone thalictroides</name>
    <dbReference type="NCBI Taxonomy" id="46969"/>
    <lineage>
        <taxon>Eukaryota</taxon>
        <taxon>Viridiplantae</taxon>
        <taxon>Streptophyta</taxon>
        <taxon>Embryophyta</taxon>
        <taxon>Tracheophyta</taxon>
        <taxon>Spermatophyta</taxon>
        <taxon>Magnoliopsida</taxon>
        <taxon>Ranunculales</taxon>
        <taxon>Ranunculaceae</taxon>
        <taxon>Thalictroideae</taxon>
        <taxon>Thalictrum</taxon>
    </lineage>
</organism>
<proteinExistence type="inferred from homology"/>
<sequence length="72" mass="8173">MEEIDSAAKVAWNGLPSLRQLTEMTVPSVLDKTLSPPGKHVINLFIQCTPYKPLEGSWEDLLYRIEGFWVVI</sequence>
<protein>
    <submittedName>
        <fullName evidence="2">Pyridine nucleotide-disulfide oxidoreductase domain-containing protein 2-like</fullName>
    </submittedName>
</protein>
<dbReference type="PANTHER" id="PTHR10668:SF103">
    <property type="entry name" value="PYRIDINE NUCLEOTIDE-DISULFIDE OXIDOREDUCTASE DOMAIN-CONTAINING PROTEIN 2"/>
    <property type="match status" value="1"/>
</dbReference>